<accession>A0ABR8YGM4</accession>
<dbReference type="Proteomes" id="UP000652763">
    <property type="component" value="Unassembled WGS sequence"/>
</dbReference>
<sequence length="274" mass="31847">MDHLYARLKRMQRTPYRKIISGERIFDEDVPRPASCREYDPNTILDNDEWFKVSHFSQKQYFLIELADWPTSADFSELSKADFQKINYLIALQEGIFHFQRVRPSAILRRKVIVCGDVARLERPADKIVLTPFPDAVYFPDDDALIFRDLATISSIFRGIDELFTEATDEQVEKFLKHDFLNAEIAVTKVSKPNRKRIALAAQTLEKMSDGERINVFSYMAEYTDTQIPFNKTSNTFHVATDDDLKLLLYGIEQRFYTTPVGEEKRLANSIVKI</sequence>
<organism evidence="1 2">
    <name type="scientific">Arthrobacter pullicola</name>
    <dbReference type="NCBI Taxonomy" id="2762224"/>
    <lineage>
        <taxon>Bacteria</taxon>
        <taxon>Bacillati</taxon>
        <taxon>Actinomycetota</taxon>
        <taxon>Actinomycetes</taxon>
        <taxon>Micrococcales</taxon>
        <taxon>Micrococcaceae</taxon>
        <taxon>Arthrobacter</taxon>
    </lineage>
</organism>
<name>A0ABR8YGM4_9MICC</name>
<reference evidence="1 2" key="1">
    <citation type="submission" date="2020-08" db="EMBL/GenBank/DDBJ databases">
        <title>A Genomic Blueprint of the Chicken Gut Microbiome.</title>
        <authorList>
            <person name="Gilroy R."/>
            <person name="Ravi A."/>
            <person name="Getino M."/>
            <person name="Pursley I."/>
            <person name="Horton D.L."/>
            <person name="Alikhan N.-F."/>
            <person name="Baker D."/>
            <person name="Gharbi K."/>
            <person name="Hall N."/>
            <person name="Watson M."/>
            <person name="Adriaenssens E.M."/>
            <person name="Foster-Nyarko E."/>
            <person name="Jarju S."/>
            <person name="Secka A."/>
            <person name="Antonio M."/>
            <person name="Oren A."/>
            <person name="Chaudhuri R."/>
            <person name="La Ragione R.M."/>
            <person name="Hildebrand F."/>
            <person name="Pallen M.J."/>
        </authorList>
    </citation>
    <scope>NUCLEOTIDE SEQUENCE [LARGE SCALE GENOMIC DNA]</scope>
    <source>
        <strain evidence="1 2">Sa2BUA2</strain>
    </source>
</reference>
<evidence type="ECO:0000313" key="1">
    <source>
        <dbReference type="EMBL" id="MBD8043365.1"/>
    </source>
</evidence>
<dbReference type="RefSeq" id="WP_191746271.1">
    <property type="nucleotide sequence ID" value="NZ_JACSQC010000002.1"/>
</dbReference>
<dbReference type="EMBL" id="JACSQC010000002">
    <property type="protein sequence ID" value="MBD8043365.1"/>
    <property type="molecule type" value="Genomic_DNA"/>
</dbReference>
<keyword evidence="2" id="KW-1185">Reference proteome</keyword>
<gene>
    <name evidence="1" type="ORF">H9638_06010</name>
</gene>
<comment type="caution">
    <text evidence="1">The sequence shown here is derived from an EMBL/GenBank/DDBJ whole genome shotgun (WGS) entry which is preliminary data.</text>
</comment>
<proteinExistence type="predicted"/>
<evidence type="ECO:0000313" key="2">
    <source>
        <dbReference type="Proteomes" id="UP000652763"/>
    </source>
</evidence>
<protein>
    <submittedName>
        <fullName evidence="1">ATP F0F1 synthase synthase</fullName>
    </submittedName>
</protein>